<organism evidence="1">
    <name type="scientific">Ophidiomyces ophidiicola</name>
    <dbReference type="NCBI Taxonomy" id="1387563"/>
    <lineage>
        <taxon>Eukaryota</taxon>
        <taxon>Fungi</taxon>
        <taxon>Dikarya</taxon>
        <taxon>Ascomycota</taxon>
        <taxon>Pezizomycotina</taxon>
        <taxon>Eurotiomycetes</taxon>
        <taxon>Eurotiomycetidae</taxon>
        <taxon>Onygenales</taxon>
        <taxon>Onygenaceae</taxon>
        <taxon>Ophidiomyces</taxon>
    </lineage>
</organism>
<evidence type="ECO:0000313" key="1">
    <source>
        <dbReference type="EMBL" id="KAI2390191.1"/>
    </source>
</evidence>
<accession>A0ACB8V1B2</accession>
<dbReference type="EMBL" id="JALBCA010000019">
    <property type="protein sequence ID" value="KAI2390191.1"/>
    <property type="molecule type" value="Genomic_DNA"/>
</dbReference>
<gene>
    <name evidence="1" type="ORF">LOY88_001791</name>
</gene>
<protein>
    <submittedName>
        <fullName evidence="1">Uncharacterized protein</fullName>
    </submittedName>
</protein>
<comment type="caution">
    <text evidence="1">The sequence shown here is derived from an EMBL/GenBank/DDBJ whole genome shotgun (WGS) entry which is preliminary data.</text>
</comment>
<reference evidence="1" key="1">
    <citation type="journal article" date="2022" name="bioRxiv">
        <title>Population genetic analysis of Ophidiomyces ophidiicola, the causative agent of snake fungal disease, indicates recent introductions to the USA.</title>
        <authorList>
            <person name="Ladner J.T."/>
            <person name="Palmer J.M."/>
            <person name="Ettinger C.L."/>
            <person name="Stajich J.E."/>
            <person name="Farrell T.M."/>
            <person name="Glorioso B.M."/>
            <person name="Lawson B."/>
            <person name="Price S.J."/>
            <person name="Stengle A.G."/>
            <person name="Grear D.A."/>
            <person name="Lorch J.M."/>
        </authorList>
    </citation>
    <scope>NUCLEOTIDE SEQUENCE</scope>
    <source>
        <strain evidence="1">NWHC 24266-5</strain>
    </source>
</reference>
<proteinExistence type="predicted"/>
<sequence length="257" mass="27434">MLHLSDTFVLSAGTVTVDAAQKLVLILYSPTSNTHFLPKGRKDVGESLPAAAVRETLEESGYRVALRPHRLPTNATNQAKPTAATTTTTTTKDNNNNGGGEDPPHDPAQPAVSPVPTAARAATRRVPASPPRATALPRHHPVPSSATGAETGSNSNNSDGFSHRQPAPHPLAPPHVEPIAVQQRTYPDGCHKLVFWFLAAADARAAPERAHAGSEPWEDYEVRWMAPDEALRVLSREEDASVVRWAVEGAGVGWGDE</sequence>
<name>A0ACB8V1B2_9EURO</name>